<evidence type="ECO:0000256" key="2">
    <source>
        <dbReference type="SAM" id="Phobius"/>
    </source>
</evidence>
<proteinExistence type="predicted"/>
<keyword evidence="2" id="KW-0812">Transmembrane</keyword>
<name>A0AAV9MMS8_9SOLN</name>
<sequence>MDQGENKIQLFAIFNEFLCYIMSFGCPVCFSLSICRWLFNLFKDAAAEIAGQIYMITRLDLSWRNGFLIVDRLYEFLVQGLAAEATKPVTLGDSMGYSLVNTSQSRSNPGNGDHSTNEHVLHSEDSSSRVIPELEEAIVEDDPVLENEERELSQATSEENEGDKIVEEEASGSSIETQNKAPKKMVSINDNVEEIYFSKKKKKKKKSTEKVPSNKEEVKEEPKPLRSILKVGSNVNENWDEK</sequence>
<protein>
    <submittedName>
        <fullName evidence="3">Uncharacterized protein</fullName>
    </submittedName>
</protein>
<keyword evidence="2" id="KW-1133">Transmembrane helix</keyword>
<accession>A0AAV9MMS8</accession>
<dbReference type="EMBL" id="JAWPEI010000001">
    <property type="protein sequence ID" value="KAK4739191.1"/>
    <property type="molecule type" value="Genomic_DNA"/>
</dbReference>
<organism evidence="3 4">
    <name type="scientific">Solanum pinnatisectum</name>
    <name type="common">tansyleaf nightshade</name>
    <dbReference type="NCBI Taxonomy" id="50273"/>
    <lineage>
        <taxon>Eukaryota</taxon>
        <taxon>Viridiplantae</taxon>
        <taxon>Streptophyta</taxon>
        <taxon>Embryophyta</taxon>
        <taxon>Tracheophyta</taxon>
        <taxon>Spermatophyta</taxon>
        <taxon>Magnoliopsida</taxon>
        <taxon>eudicotyledons</taxon>
        <taxon>Gunneridae</taxon>
        <taxon>Pentapetalae</taxon>
        <taxon>asterids</taxon>
        <taxon>lamiids</taxon>
        <taxon>Solanales</taxon>
        <taxon>Solanaceae</taxon>
        <taxon>Solanoideae</taxon>
        <taxon>Solaneae</taxon>
        <taxon>Solanum</taxon>
    </lineage>
</organism>
<feature type="compositionally biased region" description="Basic residues" evidence="1">
    <location>
        <begin position="198"/>
        <end position="207"/>
    </location>
</feature>
<keyword evidence="4" id="KW-1185">Reference proteome</keyword>
<feature type="compositionally biased region" description="Basic and acidic residues" evidence="1">
    <location>
        <begin position="208"/>
        <end position="224"/>
    </location>
</feature>
<feature type="transmembrane region" description="Helical" evidence="2">
    <location>
        <begin position="17"/>
        <end position="39"/>
    </location>
</feature>
<dbReference type="Proteomes" id="UP001311915">
    <property type="component" value="Unassembled WGS sequence"/>
</dbReference>
<dbReference type="AlphaFoldDB" id="A0AAV9MMS8"/>
<evidence type="ECO:0000256" key="1">
    <source>
        <dbReference type="SAM" id="MobiDB-lite"/>
    </source>
</evidence>
<reference evidence="3 4" key="1">
    <citation type="submission" date="2023-10" db="EMBL/GenBank/DDBJ databases">
        <title>Genome-Wide Identification Analysis in wild type Solanum Pinnatisectum Reveals Some Genes Defensing Phytophthora Infestans.</title>
        <authorList>
            <person name="Sun C."/>
        </authorList>
    </citation>
    <scope>NUCLEOTIDE SEQUENCE [LARGE SCALE GENOMIC DNA]</scope>
    <source>
        <strain evidence="3">LQN</strain>
        <tissue evidence="3">Leaf</tissue>
    </source>
</reference>
<feature type="compositionally biased region" description="Polar residues" evidence="1">
    <location>
        <begin position="233"/>
        <end position="242"/>
    </location>
</feature>
<comment type="caution">
    <text evidence="3">The sequence shown here is derived from an EMBL/GenBank/DDBJ whole genome shotgun (WGS) entry which is preliminary data.</text>
</comment>
<evidence type="ECO:0000313" key="4">
    <source>
        <dbReference type="Proteomes" id="UP001311915"/>
    </source>
</evidence>
<feature type="compositionally biased region" description="Polar residues" evidence="1">
    <location>
        <begin position="100"/>
        <end position="114"/>
    </location>
</feature>
<evidence type="ECO:0000313" key="3">
    <source>
        <dbReference type="EMBL" id="KAK4739191.1"/>
    </source>
</evidence>
<feature type="region of interest" description="Disordered" evidence="1">
    <location>
        <begin position="100"/>
        <end position="242"/>
    </location>
</feature>
<gene>
    <name evidence="3" type="ORF">R3W88_002888</name>
</gene>
<feature type="compositionally biased region" description="Basic and acidic residues" evidence="1">
    <location>
        <begin position="115"/>
        <end position="127"/>
    </location>
</feature>
<keyword evidence="2" id="KW-0472">Membrane</keyword>
<feature type="compositionally biased region" description="Acidic residues" evidence="1">
    <location>
        <begin position="133"/>
        <end position="149"/>
    </location>
</feature>
<feature type="compositionally biased region" description="Polar residues" evidence="1">
    <location>
        <begin position="171"/>
        <end position="180"/>
    </location>
</feature>